<dbReference type="GO" id="GO:0050567">
    <property type="term" value="F:glutaminyl-tRNA synthase (glutamine-hydrolyzing) activity"/>
    <property type="evidence" value="ECO:0007669"/>
    <property type="project" value="UniProtKB-UniRule"/>
</dbReference>
<dbReference type="AlphaFoldDB" id="A0A1G2HE91"/>
<dbReference type="EC" id="6.3.5.-" evidence="10"/>
<evidence type="ECO:0000256" key="9">
    <source>
        <dbReference type="ARBA" id="ARBA00047913"/>
    </source>
</evidence>
<dbReference type="InterPro" id="IPR017959">
    <property type="entry name" value="Asn/Gln-tRNA_amidoTrfase_suB/E"/>
</dbReference>
<evidence type="ECO:0000259" key="11">
    <source>
        <dbReference type="SMART" id="SM00845"/>
    </source>
</evidence>
<dbReference type="GO" id="GO:0006412">
    <property type="term" value="P:translation"/>
    <property type="evidence" value="ECO:0007669"/>
    <property type="project" value="UniProtKB-UniRule"/>
</dbReference>
<evidence type="ECO:0000256" key="5">
    <source>
        <dbReference type="ARBA" id="ARBA00022840"/>
    </source>
</evidence>
<dbReference type="NCBIfam" id="TIGR00133">
    <property type="entry name" value="gatB"/>
    <property type="match status" value="1"/>
</dbReference>
<dbReference type="InterPro" id="IPR018027">
    <property type="entry name" value="Asn/Gln_amidotransferase"/>
</dbReference>
<dbReference type="SUPFAM" id="SSF89095">
    <property type="entry name" value="GatB/YqeY motif"/>
    <property type="match status" value="1"/>
</dbReference>
<evidence type="ECO:0000256" key="4">
    <source>
        <dbReference type="ARBA" id="ARBA00022741"/>
    </source>
</evidence>
<keyword evidence="5 10" id="KW-0067">ATP-binding</keyword>
<dbReference type="Gene3D" id="1.10.150.380">
    <property type="entry name" value="GatB domain, N-terminal subdomain"/>
    <property type="match status" value="1"/>
</dbReference>
<dbReference type="InterPro" id="IPR042114">
    <property type="entry name" value="GatB_C_1"/>
</dbReference>
<dbReference type="InterPro" id="IPR004413">
    <property type="entry name" value="GatB"/>
</dbReference>
<sequence>MASYIPTIGLEIHAELKTKTKMFCDSLNDPQESHPNVNICPICMGHPGTLPVPNKTAIEHVLRVGFALNSQIAQYSKFDRKNYFYPDLPKGYQISQYDMPFCTGGFIEVEIRGSAKKVDIERIHLEEDTARLLHTKDNKNSLVDFNRAGVPLMELVTKPVIENGKQARKFAEELQLILRYLGASDADMEKGQMRVEVNISLAKNGAKELGTKVELKNLNSLRAAEESIEYEINRQGKLLDKGDQVTQETRGWDENKKETFSQRIKETSSDYRYFPEPDIPPLELVPQKGFSLGELHVSLPELPQAKRARFIKQYKHTPETAEVFVAEREFADYFEAVVSEMMSWEKVAKHNDKDKGNLILLAANYIVKNLRTLLTETSMPVAELKITPENFGEFIYLIHQGEISSAAAREVISEMFATGRDPSDIIEQKGLKQVSDTGELEKIADKVIRDNPEPAVQYKEGKENALQFLVGAVMRESKGKANPQVAAELLKKRLK</sequence>
<evidence type="ECO:0000256" key="1">
    <source>
        <dbReference type="ARBA" id="ARBA00005306"/>
    </source>
</evidence>
<dbReference type="PROSITE" id="PS01234">
    <property type="entry name" value="GATB"/>
    <property type="match status" value="1"/>
</dbReference>
<comment type="caution">
    <text evidence="12">The sequence shown here is derived from an EMBL/GenBank/DDBJ whole genome shotgun (WGS) entry which is preliminary data.</text>
</comment>
<dbReference type="NCBIfam" id="NF004012">
    <property type="entry name" value="PRK05477.1-2"/>
    <property type="match status" value="1"/>
</dbReference>
<feature type="domain" description="Asn/Gln amidotransferase" evidence="11">
    <location>
        <begin position="332"/>
        <end position="494"/>
    </location>
</feature>
<evidence type="ECO:0000313" key="12">
    <source>
        <dbReference type="EMBL" id="OGZ60784.1"/>
    </source>
</evidence>
<evidence type="ECO:0000256" key="8">
    <source>
        <dbReference type="ARBA" id="ARBA00047380"/>
    </source>
</evidence>
<keyword evidence="4 10" id="KW-0547">Nucleotide-binding</keyword>
<dbReference type="InterPro" id="IPR017958">
    <property type="entry name" value="Gln-tRNA_amidoTrfase_suB_CS"/>
</dbReference>
<dbReference type="InterPro" id="IPR014746">
    <property type="entry name" value="Gln_synth/guanido_kin_cat_dom"/>
</dbReference>
<name>A0A1G2HE91_9BACT</name>
<evidence type="ECO:0000256" key="7">
    <source>
        <dbReference type="ARBA" id="ARBA00024799"/>
    </source>
</evidence>
<dbReference type="HAMAP" id="MF_00121">
    <property type="entry name" value="GatB"/>
    <property type="match status" value="1"/>
</dbReference>
<dbReference type="Proteomes" id="UP000179153">
    <property type="component" value="Unassembled WGS sequence"/>
</dbReference>
<dbReference type="GO" id="GO:0050566">
    <property type="term" value="F:asparaginyl-tRNA synthase (glutamine-hydrolyzing) activity"/>
    <property type="evidence" value="ECO:0007669"/>
    <property type="project" value="RHEA"/>
</dbReference>
<dbReference type="STRING" id="1802163.A2932_02390"/>
<proteinExistence type="inferred from homology"/>
<dbReference type="Pfam" id="PF02637">
    <property type="entry name" value="GatB_Yqey"/>
    <property type="match status" value="1"/>
</dbReference>
<dbReference type="NCBIfam" id="NF004014">
    <property type="entry name" value="PRK05477.1-4"/>
    <property type="match status" value="1"/>
</dbReference>
<keyword evidence="6 10" id="KW-0648">Protein biosynthesis</keyword>
<dbReference type="Gene3D" id="1.10.10.410">
    <property type="match status" value="1"/>
</dbReference>
<dbReference type="EMBL" id="MHOI01000036">
    <property type="protein sequence ID" value="OGZ60784.1"/>
    <property type="molecule type" value="Genomic_DNA"/>
</dbReference>
<dbReference type="Pfam" id="PF02934">
    <property type="entry name" value="GatB_N"/>
    <property type="match status" value="1"/>
</dbReference>
<dbReference type="PANTHER" id="PTHR11659">
    <property type="entry name" value="GLUTAMYL-TRNA GLN AMIDOTRANSFERASE SUBUNIT B MITOCHONDRIAL AND PROKARYOTIC PET112-RELATED"/>
    <property type="match status" value="1"/>
</dbReference>
<evidence type="ECO:0000256" key="6">
    <source>
        <dbReference type="ARBA" id="ARBA00022917"/>
    </source>
</evidence>
<comment type="function">
    <text evidence="7 10">Allows the formation of correctly charged Asn-tRNA(Asn) or Gln-tRNA(Gln) through the transamidation of misacylated Asp-tRNA(Asn) or Glu-tRNA(Gln) in organisms which lack either or both of asparaginyl-tRNA or glutaminyl-tRNA synthetases. The reaction takes place in the presence of glutamine and ATP through an activated phospho-Asp-tRNA(Asn) or phospho-Glu-tRNA(Gln).</text>
</comment>
<protein>
    <recommendedName>
        <fullName evidence="10">Aspartyl/glutamyl-tRNA(Asn/Gln) amidotransferase subunit B</fullName>
        <shortName evidence="10">Asp/Glu-ADT subunit B</shortName>
        <ecNumber evidence="10">6.3.5.-</ecNumber>
    </recommendedName>
</protein>
<comment type="catalytic activity">
    <reaction evidence="8 10">
        <text>L-aspartyl-tRNA(Asn) + L-glutamine + ATP + H2O = L-asparaginyl-tRNA(Asn) + L-glutamate + ADP + phosphate + 2 H(+)</text>
        <dbReference type="Rhea" id="RHEA:14513"/>
        <dbReference type="Rhea" id="RHEA-COMP:9674"/>
        <dbReference type="Rhea" id="RHEA-COMP:9677"/>
        <dbReference type="ChEBI" id="CHEBI:15377"/>
        <dbReference type="ChEBI" id="CHEBI:15378"/>
        <dbReference type="ChEBI" id="CHEBI:29985"/>
        <dbReference type="ChEBI" id="CHEBI:30616"/>
        <dbReference type="ChEBI" id="CHEBI:43474"/>
        <dbReference type="ChEBI" id="CHEBI:58359"/>
        <dbReference type="ChEBI" id="CHEBI:78515"/>
        <dbReference type="ChEBI" id="CHEBI:78516"/>
        <dbReference type="ChEBI" id="CHEBI:456216"/>
    </reaction>
</comment>
<evidence type="ECO:0000313" key="13">
    <source>
        <dbReference type="Proteomes" id="UP000179153"/>
    </source>
</evidence>
<evidence type="ECO:0000256" key="3">
    <source>
        <dbReference type="ARBA" id="ARBA00022598"/>
    </source>
</evidence>
<accession>A0A1G2HE91</accession>
<organism evidence="12 13">
    <name type="scientific">Candidatus Spechtbacteria bacterium RIFCSPLOWO2_01_FULL_46_10</name>
    <dbReference type="NCBI Taxonomy" id="1802163"/>
    <lineage>
        <taxon>Bacteria</taxon>
        <taxon>Candidatus Spechtiibacteriota</taxon>
    </lineage>
</organism>
<comment type="similarity">
    <text evidence="1 10">Belongs to the GatB/GatE family. GatB subfamily.</text>
</comment>
<reference evidence="12 13" key="1">
    <citation type="journal article" date="2016" name="Nat. Commun.">
        <title>Thousands of microbial genomes shed light on interconnected biogeochemical processes in an aquifer system.</title>
        <authorList>
            <person name="Anantharaman K."/>
            <person name="Brown C.T."/>
            <person name="Hug L.A."/>
            <person name="Sharon I."/>
            <person name="Castelle C.J."/>
            <person name="Probst A.J."/>
            <person name="Thomas B.C."/>
            <person name="Singh A."/>
            <person name="Wilkins M.J."/>
            <person name="Karaoz U."/>
            <person name="Brodie E.L."/>
            <person name="Williams K.H."/>
            <person name="Hubbard S.S."/>
            <person name="Banfield J.F."/>
        </authorList>
    </citation>
    <scope>NUCLEOTIDE SEQUENCE [LARGE SCALE GENOMIC DNA]</scope>
</reference>
<evidence type="ECO:0000256" key="10">
    <source>
        <dbReference type="HAMAP-Rule" id="MF_00121"/>
    </source>
</evidence>
<dbReference type="GO" id="GO:0005524">
    <property type="term" value="F:ATP binding"/>
    <property type="evidence" value="ECO:0007669"/>
    <property type="project" value="UniProtKB-KW"/>
</dbReference>
<comment type="catalytic activity">
    <reaction evidence="9 10">
        <text>L-glutamyl-tRNA(Gln) + L-glutamine + ATP + H2O = L-glutaminyl-tRNA(Gln) + L-glutamate + ADP + phosphate + H(+)</text>
        <dbReference type="Rhea" id="RHEA:17521"/>
        <dbReference type="Rhea" id="RHEA-COMP:9681"/>
        <dbReference type="Rhea" id="RHEA-COMP:9684"/>
        <dbReference type="ChEBI" id="CHEBI:15377"/>
        <dbReference type="ChEBI" id="CHEBI:15378"/>
        <dbReference type="ChEBI" id="CHEBI:29985"/>
        <dbReference type="ChEBI" id="CHEBI:30616"/>
        <dbReference type="ChEBI" id="CHEBI:43474"/>
        <dbReference type="ChEBI" id="CHEBI:58359"/>
        <dbReference type="ChEBI" id="CHEBI:78520"/>
        <dbReference type="ChEBI" id="CHEBI:78521"/>
        <dbReference type="ChEBI" id="CHEBI:456216"/>
    </reaction>
</comment>
<dbReference type="InterPro" id="IPR003789">
    <property type="entry name" value="Asn/Gln_tRNA_amidoTrase-B-like"/>
</dbReference>
<keyword evidence="3 10" id="KW-0436">Ligase</keyword>
<comment type="subunit">
    <text evidence="2 10">Heterotrimer of A, B and C subunits.</text>
</comment>
<gene>
    <name evidence="10" type="primary">gatB</name>
    <name evidence="12" type="ORF">A2932_02390</name>
</gene>
<evidence type="ECO:0000256" key="2">
    <source>
        <dbReference type="ARBA" id="ARBA00011123"/>
    </source>
</evidence>
<dbReference type="SMART" id="SM00845">
    <property type="entry name" value="GatB_Yqey"/>
    <property type="match status" value="1"/>
</dbReference>
<dbReference type="SUPFAM" id="SSF55931">
    <property type="entry name" value="Glutamine synthetase/guanido kinase"/>
    <property type="match status" value="1"/>
</dbReference>
<dbReference type="FunFam" id="1.10.10.410:FF:000001">
    <property type="entry name" value="Aspartyl/glutamyl-tRNA(Asn/Gln) amidotransferase subunit B"/>
    <property type="match status" value="1"/>
</dbReference>
<dbReference type="InterPro" id="IPR006075">
    <property type="entry name" value="Asn/Gln-tRNA_Trfase_suB/E_cat"/>
</dbReference>
<dbReference type="InterPro" id="IPR023168">
    <property type="entry name" value="GatB_Yqey_C_2"/>
</dbReference>